<reference evidence="2 3" key="1">
    <citation type="journal article" date="2016" name="Front. Microbiol.">
        <title>Comparative Genomics Analysis of Streptomyces Species Reveals Their Adaptation to the Marine Environment and Their Diversity at the Genomic Level.</title>
        <authorList>
            <person name="Tian X."/>
            <person name="Zhang Z."/>
            <person name="Yang T."/>
            <person name="Chen M."/>
            <person name="Li J."/>
            <person name="Chen F."/>
            <person name="Yang J."/>
            <person name="Li W."/>
            <person name="Zhang B."/>
            <person name="Zhang Z."/>
            <person name="Wu J."/>
            <person name="Zhang C."/>
            <person name="Long L."/>
            <person name="Xiao J."/>
        </authorList>
    </citation>
    <scope>NUCLEOTIDE SEQUENCE [LARGE SCALE GENOMIC DNA]</scope>
    <source>
        <strain evidence="2 3">SCSIO 02100</strain>
    </source>
</reference>
<name>A0A1E7KG32_9ACTN</name>
<dbReference type="PATRIC" id="fig|1075402.3.peg.1664"/>
<proteinExistence type="predicted"/>
<organism evidence="2 3">
    <name type="scientific">Streptomyces oceani</name>
    <dbReference type="NCBI Taxonomy" id="1075402"/>
    <lineage>
        <taxon>Bacteria</taxon>
        <taxon>Bacillati</taxon>
        <taxon>Actinomycetota</taxon>
        <taxon>Actinomycetes</taxon>
        <taxon>Kitasatosporales</taxon>
        <taxon>Streptomycetaceae</taxon>
        <taxon>Streptomyces</taxon>
    </lineage>
</organism>
<evidence type="ECO:0000256" key="1">
    <source>
        <dbReference type="SAM" id="SignalP"/>
    </source>
</evidence>
<keyword evidence="3" id="KW-1185">Reference proteome</keyword>
<feature type="chain" id="PRO_5038915864" description="Proteinase inhibitor I36 SMPI" evidence="1">
    <location>
        <begin position="41"/>
        <end position="142"/>
    </location>
</feature>
<evidence type="ECO:0000313" key="2">
    <source>
        <dbReference type="EMBL" id="OEV02881.1"/>
    </source>
</evidence>
<accession>A0A1E7KG32</accession>
<dbReference type="Proteomes" id="UP000176101">
    <property type="component" value="Unassembled WGS sequence"/>
</dbReference>
<dbReference type="OrthoDB" id="5196292at2"/>
<dbReference type="Pfam" id="PF03995">
    <property type="entry name" value="Inhibitor_I36"/>
    <property type="match status" value="1"/>
</dbReference>
<gene>
    <name evidence="2" type="ORF">AN216_13850</name>
</gene>
<keyword evidence="1" id="KW-0732">Signal</keyword>
<feature type="signal peptide" evidence="1">
    <location>
        <begin position="1"/>
        <end position="40"/>
    </location>
</feature>
<dbReference type="STRING" id="1075402.AN216_13850"/>
<comment type="caution">
    <text evidence="2">The sequence shown here is derived from an EMBL/GenBank/DDBJ whole genome shotgun (WGS) entry which is preliminary data.</text>
</comment>
<protein>
    <recommendedName>
        <fullName evidence="4">Proteinase inhibitor I36 SMPI</fullName>
    </recommendedName>
</protein>
<evidence type="ECO:0000313" key="3">
    <source>
        <dbReference type="Proteomes" id="UP000176101"/>
    </source>
</evidence>
<dbReference type="AlphaFoldDB" id="A0A1E7KG32"/>
<evidence type="ECO:0008006" key="4">
    <source>
        <dbReference type="Google" id="ProtNLM"/>
    </source>
</evidence>
<sequence length="142" mass="14912">MTSGLLFRFRSPVGVAALTTAVLAAAVVTGNLALPGQATAQAQPRAVGTELGDCDAGKVCLWAKPSFEGKRLTYELAKAGTESCVRLPGGFAADAYANRTGRPVTTYQSAECATTGEFDTHPGGSWTPESGYQVRAFKIWEH</sequence>
<dbReference type="EMBL" id="LJGU01000127">
    <property type="protein sequence ID" value="OEV02881.1"/>
    <property type="molecule type" value="Genomic_DNA"/>
</dbReference>
<dbReference type="RefSeq" id="WP_079166626.1">
    <property type="nucleotide sequence ID" value="NZ_LJGU01000127.1"/>
</dbReference>